<name>W0MY74_PSESX</name>
<protein>
    <recommendedName>
        <fullName evidence="4">Holin</fullName>
    </recommendedName>
</protein>
<dbReference type="EMBL" id="CP007014">
    <property type="protein sequence ID" value="AHG43529.1"/>
    <property type="molecule type" value="Genomic_DNA"/>
</dbReference>
<proteinExistence type="predicted"/>
<dbReference type="HOGENOM" id="CLU_3375443_0_0_6"/>
<gene>
    <name evidence="2" type="ORF">N018_08955</name>
</gene>
<dbReference type="Proteomes" id="UP000019089">
    <property type="component" value="Chromosome"/>
</dbReference>
<keyword evidence="1" id="KW-0812">Transmembrane</keyword>
<feature type="transmembrane region" description="Helical" evidence="1">
    <location>
        <begin position="12"/>
        <end position="30"/>
    </location>
</feature>
<reference evidence="2 3" key="1">
    <citation type="submission" date="2013-12" db="EMBL/GenBank/DDBJ databases">
        <title>Interactions Between Genome Architecture and Virulence Genes in Pseudomonas syringae, strain CC1557 as a model.</title>
        <authorList>
            <person name="Baltrus D."/>
            <person name="Hockett K."/>
            <person name="Karlsrud E."/>
            <person name="Dougherty K."/>
            <person name="Nishimura M."/>
        </authorList>
    </citation>
    <scope>NUCLEOTIDE SEQUENCE [LARGE SCALE GENOMIC DNA]</scope>
    <source>
        <strain evidence="2 3">CC1557</strain>
    </source>
</reference>
<keyword evidence="1" id="KW-0472">Membrane</keyword>
<evidence type="ECO:0000313" key="2">
    <source>
        <dbReference type="EMBL" id="AHG43529.1"/>
    </source>
</evidence>
<evidence type="ECO:0008006" key="4">
    <source>
        <dbReference type="Google" id="ProtNLM"/>
    </source>
</evidence>
<keyword evidence="1" id="KW-1133">Transmembrane helix</keyword>
<accession>W0MY74</accession>
<organism evidence="2 3">
    <name type="scientific">Pseudomonas syringae CC1557</name>
    <dbReference type="NCBI Taxonomy" id="1357279"/>
    <lineage>
        <taxon>Bacteria</taxon>
        <taxon>Pseudomonadati</taxon>
        <taxon>Pseudomonadota</taxon>
        <taxon>Gammaproteobacteria</taxon>
        <taxon>Pseudomonadales</taxon>
        <taxon>Pseudomonadaceae</taxon>
        <taxon>Pseudomonas</taxon>
        <taxon>Pseudomonas syringae</taxon>
    </lineage>
</organism>
<dbReference type="AlphaFoldDB" id="W0MY74"/>
<evidence type="ECO:0000256" key="1">
    <source>
        <dbReference type="SAM" id="Phobius"/>
    </source>
</evidence>
<dbReference type="InterPro" id="IPR032128">
    <property type="entry name" value="Pyocin_R2_holin"/>
</dbReference>
<dbReference type="Pfam" id="PF16085">
    <property type="entry name" value="Phage_holin_3_5"/>
    <property type="match status" value="1"/>
</dbReference>
<dbReference type="KEGG" id="psyr:N018_08955"/>
<evidence type="ECO:0000313" key="3">
    <source>
        <dbReference type="Proteomes" id="UP000019089"/>
    </source>
</evidence>
<sequence>MTTEQQALENMLVWLVVVLAIVGSVAGEMWRADK</sequence>